<feature type="region of interest" description="Disordered" evidence="6">
    <location>
        <begin position="185"/>
        <end position="209"/>
    </location>
</feature>
<dbReference type="InterPro" id="IPR001733">
    <property type="entry name" value="Peptidase_S26B"/>
</dbReference>
<comment type="subcellular location">
    <subcellularLocation>
        <location evidence="1">Membrane</location>
    </subcellularLocation>
</comment>
<keyword evidence="4 7" id="KW-0472">Membrane</keyword>
<accession>A0ABV4D7T7</accession>
<keyword evidence="8" id="KW-0378">Hydrolase</keyword>
<gene>
    <name evidence="8" type="ORF">AALA52_09015</name>
</gene>
<dbReference type="EC" id="3.4.21.89" evidence="5"/>
<dbReference type="CDD" id="cd06462">
    <property type="entry name" value="Peptidase_S24_S26"/>
    <property type="match status" value="1"/>
</dbReference>
<feature type="region of interest" description="Disordered" evidence="6">
    <location>
        <begin position="388"/>
        <end position="422"/>
    </location>
</feature>
<feature type="compositionally biased region" description="Basic and acidic residues" evidence="6">
    <location>
        <begin position="192"/>
        <end position="203"/>
    </location>
</feature>
<evidence type="ECO:0000256" key="5">
    <source>
        <dbReference type="NCBIfam" id="TIGR02228"/>
    </source>
</evidence>
<evidence type="ECO:0000256" key="1">
    <source>
        <dbReference type="ARBA" id="ARBA00004370"/>
    </source>
</evidence>
<organism evidence="8 9">
    <name type="scientific">Lactococcus ileimucosae</name>
    <dbReference type="NCBI Taxonomy" id="2941329"/>
    <lineage>
        <taxon>Bacteria</taxon>
        <taxon>Bacillati</taxon>
        <taxon>Bacillota</taxon>
        <taxon>Bacilli</taxon>
        <taxon>Lactobacillales</taxon>
        <taxon>Streptococcaceae</taxon>
        <taxon>Lactococcus</taxon>
    </lineage>
</organism>
<dbReference type="RefSeq" id="WP_369948768.1">
    <property type="nucleotide sequence ID" value="NZ_JBCLSH010000043.1"/>
</dbReference>
<evidence type="ECO:0000256" key="7">
    <source>
        <dbReference type="SAM" id="Phobius"/>
    </source>
</evidence>
<sequence length="422" mass="47740">MNKTQKGKESVEKVIYHDLSGGEDFATAACDFPDDIQAIQDKIRARILATESRLEASKQDISRATGSFEKQIDVRYPSSRTAEPAIVLPPKSKEKAQPIISAQSVLQEPSRPAKKVKKEVLSHEVEKEASLSQKQKVSHEVQAEEVSRQEGTYKYYYAQPKEAKHYPTIVVNKLTVSTAPRSEFYGENKSTLNHEEPKKDRQPSKGRFKLKPQSKAAGLLGNTIFYLVIIVLLVFLESQVILQNENDRPVNLAGFSPMTVLSNSMQSVYPKGTFLLTRQTDPNSLNIGDDITFVTEANRTVTHRVVGIEEDYLRTRERGFVTKGVDNERADTEVVHASNVVGRVIFSSYPLGRIVQFVREHLIVSVILMLVFMLVLHEMLTFLISRRRHGSGGRSTPRRTKPKRRTKRRKSNERKVLSHEAI</sequence>
<reference evidence="8 9" key="1">
    <citation type="submission" date="2024-03" db="EMBL/GenBank/DDBJ databases">
        <title>Mouse gut bacterial collection (mGBC) of GemPharmatech.</title>
        <authorList>
            <person name="He Y."/>
            <person name="Dong L."/>
            <person name="Wu D."/>
            <person name="Gao X."/>
            <person name="Lin Z."/>
        </authorList>
    </citation>
    <scope>NUCLEOTIDE SEQUENCE [LARGE SCALE GENOMIC DNA]</scope>
    <source>
        <strain evidence="8 9">61-15</strain>
    </source>
</reference>
<proteinExistence type="predicted"/>
<dbReference type="Proteomes" id="UP001565283">
    <property type="component" value="Unassembled WGS sequence"/>
</dbReference>
<dbReference type="NCBIfam" id="TIGR02228">
    <property type="entry name" value="sigpep_I_arch"/>
    <property type="match status" value="1"/>
</dbReference>
<evidence type="ECO:0000256" key="3">
    <source>
        <dbReference type="ARBA" id="ARBA00022989"/>
    </source>
</evidence>
<evidence type="ECO:0000313" key="8">
    <source>
        <dbReference type="EMBL" id="MEY8444367.1"/>
    </source>
</evidence>
<dbReference type="SUPFAM" id="SSF51306">
    <property type="entry name" value="LexA/Signal peptidase"/>
    <property type="match status" value="1"/>
</dbReference>
<evidence type="ECO:0000256" key="2">
    <source>
        <dbReference type="ARBA" id="ARBA00022692"/>
    </source>
</evidence>
<comment type="caution">
    <text evidence="8">The sequence shown here is derived from an EMBL/GenBank/DDBJ whole genome shotgun (WGS) entry which is preliminary data.</text>
</comment>
<dbReference type="EMBL" id="JBCLSH010000043">
    <property type="protein sequence ID" value="MEY8444367.1"/>
    <property type="molecule type" value="Genomic_DNA"/>
</dbReference>
<feature type="compositionally biased region" description="Basic residues" evidence="6">
    <location>
        <begin position="388"/>
        <end position="412"/>
    </location>
</feature>
<name>A0ABV4D7T7_9LACT</name>
<keyword evidence="2 7" id="KW-0812">Transmembrane</keyword>
<protein>
    <recommendedName>
        <fullName evidence="5">Signal peptidase I</fullName>
        <ecNumber evidence="5">3.4.21.89</ecNumber>
    </recommendedName>
</protein>
<feature type="transmembrane region" description="Helical" evidence="7">
    <location>
        <begin position="216"/>
        <end position="236"/>
    </location>
</feature>
<evidence type="ECO:0000256" key="4">
    <source>
        <dbReference type="ARBA" id="ARBA00023136"/>
    </source>
</evidence>
<dbReference type="GO" id="GO:0009003">
    <property type="term" value="F:signal peptidase activity"/>
    <property type="evidence" value="ECO:0007669"/>
    <property type="project" value="UniProtKB-EC"/>
</dbReference>
<dbReference type="InterPro" id="IPR036286">
    <property type="entry name" value="LexA/Signal_pep-like_sf"/>
</dbReference>
<keyword evidence="9" id="KW-1185">Reference proteome</keyword>
<evidence type="ECO:0000256" key="6">
    <source>
        <dbReference type="SAM" id="MobiDB-lite"/>
    </source>
</evidence>
<evidence type="ECO:0000313" key="9">
    <source>
        <dbReference type="Proteomes" id="UP001565283"/>
    </source>
</evidence>
<feature type="transmembrane region" description="Helical" evidence="7">
    <location>
        <begin position="362"/>
        <end position="384"/>
    </location>
</feature>
<keyword evidence="3 7" id="KW-1133">Transmembrane helix</keyword>
<feature type="compositionally biased region" description="Basic and acidic residues" evidence="6">
    <location>
        <begin position="413"/>
        <end position="422"/>
    </location>
</feature>